<comment type="caution">
    <text evidence="3">The sequence shown here is derived from an EMBL/GenBank/DDBJ whole genome shotgun (WGS) entry which is preliminary data.</text>
</comment>
<feature type="compositionally biased region" description="Low complexity" evidence="1">
    <location>
        <begin position="54"/>
        <end position="71"/>
    </location>
</feature>
<gene>
    <name evidence="3" type="ORF">CONPUDRAFT_83860</name>
</gene>
<dbReference type="Proteomes" id="UP000053558">
    <property type="component" value="Unassembled WGS sequence"/>
</dbReference>
<sequence>MPGRVHFTAVNPLLAFTPDTHKFSALQLHTPCAISWDVRDPPRKAEVVLDATPSSSSSTSASSSSSSSTSSGPRSLTNAELSQHATHPPVRALRLTCGLLAPDWLVVATASSSCDGVTVGDVLMAIHDALVQRVGQREWKQLMPKASKRIARVFYARCGSAPGEVEQAREYFGGVKRVDWLLNATAFAGLTCLESDSGEPEAVITLKKAWS</sequence>
<dbReference type="AlphaFoldDB" id="A0A5M3MGW2"/>
<feature type="region of interest" description="Disordered" evidence="1">
    <location>
        <begin position="48"/>
        <end position="84"/>
    </location>
</feature>
<dbReference type="EMBL" id="JH711582">
    <property type="protein sequence ID" value="EIW78469.1"/>
    <property type="molecule type" value="Genomic_DNA"/>
</dbReference>
<dbReference type="InterPro" id="IPR046522">
    <property type="entry name" value="DUF6699"/>
</dbReference>
<proteinExistence type="predicted"/>
<dbReference type="RefSeq" id="XP_007771501.1">
    <property type="nucleotide sequence ID" value="XM_007773311.1"/>
</dbReference>
<reference evidence="4" key="1">
    <citation type="journal article" date="2012" name="Science">
        <title>The Paleozoic origin of enzymatic lignin decomposition reconstructed from 31 fungal genomes.</title>
        <authorList>
            <person name="Floudas D."/>
            <person name="Binder M."/>
            <person name="Riley R."/>
            <person name="Barry K."/>
            <person name="Blanchette R.A."/>
            <person name="Henrissat B."/>
            <person name="Martinez A.T."/>
            <person name="Otillar R."/>
            <person name="Spatafora J.W."/>
            <person name="Yadav J.S."/>
            <person name="Aerts A."/>
            <person name="Benoit I."/>
            <person name="Boyd A."/>
            <person name="Carlson A."/>
            <person name="Copeland A."/>
            <person name="Coutinho P.M."/>
            <person name="de Vries R.P."/>
            <person name="Ferreira P."/>
            <person name="Findley K."/>
            <person name="Foster B."/>
            <person name="Gaskell J."/>
            <person name="Glotzer D."/>
            <person name="Gorecki P."/>
            <person name="Heitman J."/>
            <person name="Hesse C."/>
            <person name="Hori C."/>
            <person name="Igarashi K."/>
            <person name="Jurgens J.A."/>
            <person name="Kallen N."/>
            <person name="Kersten P."/>
            <person name="Kohler A."/>
            <person name="Kuees U."/>
            <person name="Kumar T.K.A."/>
            <person name="Kuo A."/>
            <person name="LaButti K."/>
            <person name="Larrondo L.F."/>
            <person name="Lindquist E."/>
            <person name="Ling A."/>
            <person name="Lombard V."/>
            <person name="Lucas S."/>
            <person name="Lundell T."/>
            <person name="Martin R."/>
            <person name="McLaughlin D.J."/>
            <person name="Morgenstern I."/>
            <person name="Morin E."/>
            <person name="Murat C."/>
            <person name="Nagy L.G."/>
            <person name="Nolan M."/>
            <person name="Ohm R.A."/>
            <person name="Patyshakuliyeva A."/>
            <person name="Rokas A."/>
            <person name="Ruiz-Duenas F.J."/>
            <person name="Sabat G."/>
            <person name="Salamov A."/>
            <person name="Samejima M."/>
            <person name="Schmutz J."/>
            <person name="Slot J.C."/>
            <person name="St John F."/>
            <person name="Stenlid J."/>
            <person name="Sun H."/>
            <person name="Sun S."/>
            <person name="Syed K."/>
            <person name="Tsang A."/>
            <person name="Wiebenga A."/>
            <person name="Young D."/>
            <person name="Pisabarro A."/>
            <person name="Eastwood D.C."/>
            <person name="Martin F."/>
            <person name="Cullen D."/>
            <person name="Grigoriev I.V."/>
            <person name="Hibbett D.S."/>
        </authorList>
    </citation>
    <scope>NUCLEOTIDE SEQUENCE [LARGE SCALE GENOMIC DNA]</scope>
    <source>
        <strain evidence="4">RWD-64-598 SS2</strain>
    </source>
</reference>
<dbReference type="GeneID" id="19210673"/>
<protein>
    <recommendedName>
        <fullName evidence="2">DUF6699 domain-containing protein</fullName>
    </recommendedName>
</protein>
<keyword evidence="4" id="KW-1185">Reference proteome</keyword>
<name>A0A5M3MGW2_CONPW</name>
<evidence type="ECO:0000313" key="3">
    <source>
        <dbReference type="EMBL" id="EIW78469.1"/>
    </source>
</evidence>
<dbReference type="Pfam" id="PF20415">
    <property type="entry name" value="DUF6699"/>
    <property type="match status" value="1"/>
</dbReference>
<organism evidence="3 4">
    <name type="scientific">Coniophora puteana (strain RWD-64-598)</name>
    <name type="common">Brown rot fungus</name>
    <dbReference type="NCBI Taxonomy" id="741705"/>
    <lineage>
        <taxon>Eukaryota</taxon>
        <taxon>Fungi</taxon>
        <taxon>Dikarya</taxon>
        <taxon>Basidiomycota</taxon>
        <taxon>Agaricomycotina</taxon>
        <taxon>Agaricomycetes</taxon>
        <taxon>Agaricomycetidae</taxon>
        <taxon>Boletales</taxon>
        <taxon>Coniophorineae</taxon>
        <taxon>Coniophoraceae</taxon>
        <taxon>Coniophora</taxon>
    </lineage>
</organism>
<accession>A0A5M3MGW2</accession>
<dbReference type="OrthoDB" id="3144234at2759"/>
<evidence type="ECO:0000313" key="4">
    <source>
        <dbReference type="Proteomes" id="UP000053558"/>
    </source>
</evidence>
<dbReference type="KEGG" id="cput:CONPUDRAFT_83860"/>
<dbReference type="OMA" id="SQHATHP"/>
<evidence type="ECO:0000259" key="2">
    <source>
        <dbReference type="Pfam" id="PF20415"/>
    </source>
</evidence>
<feature type="domain" description="DUF6699" evidence="2">
    <location>
        <begin position="34"/>
        <end position="192"/>
    </location>
</feature>
<evidence type="ECO:0000256" key="1">
    <source>
        <dbReference type="SAM" id="MobiDB-lite"/>
    </source>
</evidence>
<feature type="compositionally biased region" description="Polar residues" evidence="1">
    <location>
        <begin position="72"/>
        <end position="84"/>
    </location>
</feature>